<dbReference type="PROSITE" id="PS00108">
    <property type="entry name" value="PROTEIN_KINASE_ST"/>
    <property type="match status" value="1"/>
</dbReference>
<dbReference type="EMBL" id="KE145354">
    <property type="protein sequence ID" value="EPE35592.1"/>
    <property type="molecule type" value="Genomic_DNA"/>
</dbReference>
<dbReference type="KEGG" id="glz:GLAREA_11292"/>
<keyword evidence="2" id="KW-0808">Transferase</keyword>
<dbReference type="PROSITE" id="PS50011">
    <property type="entry name" value="PROTEIN_KINASE_DOM"/>
    <property type="match status" value="1"/>
</dbReference>
<evidence type="ECO:0000313" key="3">
    <source>
        <dbReference type="Proteomes" id="UP000016922"/>
    </source>
</evidence>
<dbReference type="AlphaFoldDB" id="S3DAU4"/>
<evidence type="ECO:0000313" key="2">
    <source>
        <dbReference type="EMBL" id="EPE35592.1"/>
    </source>
</evidence>
<keyword evidence="3" id="KW-1185">Reference proteome</keyword>
<name>S3DAU4_GLAL2</name>
<dbReference type="GO" id="GO:0004672">
    <property type="term" value="F:protein kinase activity"/>
    <property type="evidence" value="ECO:0007669"/>
    <property type="project" value="InterPro"/>
</dbReference>
<evidence type="ECO:0000259" key="1">
    <source>
        <dbReference type="PROSITE" id="PS50011"/>
    </source>
</evidence>
<dbReference type="RefSeq" id="XP_008077671.1">
    <property type="nucleotide sequence ID" value="XM_008079480.1"/>
</dbReference>
<dbReference type="InterPro" id="IPR011009">
    <property type="entry name" value="Kinase-like_dom_sf"/>
</dbReference>
<dbReference type="STRING" id="1116229.S3DAU4"/>
<gene>
    <name evidence="2" type="ORF">GLAREA_11292</name>
</gene>
<dbReference type="Pfam" id="PF00069">
    <property type="entry name" value="Pkinase"/>
    <property type="match status" value="1"/>
</dbReference>
<feature type="domain" description="Protein kinase" evidence="1">
    <location>
        <begin position="1"/>
        <end position="198"/>
    </location>
</feature>
<reference evidence="2 3" key="1">
    <citation type="journal article" date="2013" name="BMC Genomics">
        <title>Genomics-driven discovery of the pneumocandin biosynthetic gene cluster in the fungus Glarea lozoyensis.</title>
        <authorList>
            <person name="Chen L."/>
            <person name="Yue Q."/>
            <person name="Zhang X."/>
            <person name="Xiang M."/>
            <person name="Wang C."/>
            <person name="Li S."/>
            <person name="Che Y."/>
            <person name="Ortiz-Lopez F.J."/>
            <person name="Bills G.F."/>
            <person name="Liu X."/>
            <person name="An Z."/>
        </authorList>
    </citation>
    <scope>NUCLEOTIDE SEQUENCE [LARGE SCALE GENOMIC DNA]</scope>
    <source>
        <strain evidence="3">ATCC 20868 / MF5171</strain>
    </source>
</reference>
<dbReference type="GO" id="GO:0005524">
    <property type="term" value="F:ATP binding"/>
    <property type="evidence" value="ECO:0007669"/>
    <property type="project" value="InterPro"/>
</dbReference>
<dbReference type="OrthoDB" id="5979581at2759"/>
<dbReference type="Gene3D" id="1.10.510.10">
    <property type="entry name" value="Transferase(Phosphotransferase) domain 1"/>
    <property type="match status" value="1"/>
</dbReference>
<keyword evidence="2" id="KW-0418">Kinase</keyword>
<dbReference type="OMA" id="HIWRATK"/>
<dbReference type="Gene3D" id="3.30.200.20">
    <property type="entry name" value="Phosphorylase Kinase, domain 1"/>
    <property type="match status" value="1"/>
</dbReference>
<sequence>MSTSSIKIGQRLKGKLGSYLISDQVAKHIWRATKTDEPTRNFVINTAPQSRLENERDILKHYRDNKYVRQLADETKDPPALVLQHFDDNLLDASNKKTLGSADVKFVAKSVLKALKALHGDGYTHTDIKPDNILVNYSSAESTDMRFNDVQLADFGDVTRIDAKEYLKIGLPGPLMGAAIFRSPEAILELRWGQSTEI</sequence>
<proteinExistence type="predicted"/>
<dbReference type="InterPro" id="IPR008271">
    <property type="entry name" value="Ser/Thr_kinase_AS"/>
</dbReference>
<organism evidence="2 3">
    <name type="scientific">Glarea lozoyensis (strain ATCC 20868 / MF5171)</name>
    <dbReference type="NCBI Taxonomy" id="1116229"/>
    <lineage>
        <taxon>Eukaryota</taxon>
        <taxon>Fungi</taxon>
        <taxon>Dikarya</taxon>
        <taxon>Ascomycota</taxon>
        <taxon>Pezizomycotina</taxon>
        <taxon>Leotiomycetes</taxon>
        <taxon>Helotiales</taxon>
        <taxon>Helotiaceae</taxon>
        <taxon>Glarea</taxon>
    </lineage>
</organism>
<dbReference type="PANTHER" id="PTHR48011">
    <property type="entry name" value="CCR4-NOT TRANSCRIPTIONAL COMPLEX SUBUNIT CAF120-RELATED"/>
    <property type="match status" value="1"/>
</dbReference>
<dbReference type="GeneID" id="19470333"/>
<protein>
    <submittedName>
        <fullName evidence="2">Protein kinase-like (PK-like)</fullName>
    </submittedName>
</protein>
<dbReference type="SMART" id="SM00220">
    <property type="entry name" value="S_TKc"/>
    <property type="match status" value="1"/>
</dbReference>
<dbReference type="SUPFAM" id="SSF56112">
    <property type="entry name" value="Protein kinase-like (PK-like)"/>
    <property type="match status" value="1"/>
</dbReference>
<dbReference type="PANTHER" id="PTHR48011:SF18">
    <property type="entry name" value="MITOGEN-ACTIVATED PROTEIN KINASE KINASE KINASE 19-RELATED"/>
    <property type="match status" value="1"/>
</dbReference>
<dbReference type="InterPro" id="IPR052751">
    <property type="entry name" value="Plant_MAPKKK"/>
</dbReference>
<dbReference type="Proteomes" id="UP000016922">
    <property type="component" value="Unassembled WGS sequence"/>
</dbReference>
<dbReference type="GO" id="GO:0007165">
    <property type="term" value="P:signal transduction"/>
    <property type="evidence" value="ECO:0007669"/>
    <property type="project" value="TreeGrafter"/>
</dbReference>
<accession>S3DAU4</accession>
<dbReference type="HOGENOM" id="CLU_076146_0_1_1"/>
<dbReference type="InterPro" id="IPR000719">
    <property type="entry name" value="Prot_kinase_dom"/>
</dbReference>